<dbReference type="SMR" id="Q9A5Y5"/>
<accession>Q9A5Y5</accession>
<dbReference type="eggNOG" id="COG2378">
    <property type="taxonomic scope" value="Bacteria"/>
</dbReference>
<dbReference type="InterPro" id="IPR013196">
    <property type="entry name" value="HTH_11"/>
</dbReference>
<dbReference type="EMBL" id="AE005673">
    <property type="protein sequence ID" value="AAK24283.1"/>
    <property type="molecule type" value="Genomic_DNA"/>
</dbReference>
<dbReference type="HOGENOM" id="CLU_041141_7_1_5"/>
<dbReference type="AlphaFoldDB" id="Q9A5Y5"/>
<dbReference type="BioCyc" id="CAULO:CC2312-MONOMER"/>
<dbReference type="STRING" id="190650.CC_2312"/>
<name>Q9A5Y5_CAUVC</name>
<dbReference type="Gene3D" id="1.10.10.10">
    <property type="entry name" value="Winged helix-like DNA-binding domain superfamily/Winged helix DNA-binding domain"/>
    <property type="match status" value="1"/>
</dbReference>
<organism evidence="3 4">
    <name type="scientific">Caulobacter vibrioides (strain ATCC 19089 / CIP 103742 / CB 15)</name>
    <name type="common">Caulobacter crescentus</name>
    <dbReference type="NCBI Taxonomy" id="190650"/>
    <lineage>
        <taxon>Bacteria</taxon>
        <taxon>Pseudomonadati</taxon>
        <taxon>Pseudomonadota</taxon>
        <taxon>Alphaproteobacteria</taxon>
        <taxon>Caulobacterales</taxon>
        <taxon>Caulobacteraceae</taxon>
        <taxon>Caulobacter</taxon>
    </lineage>
</organism>
<dbReference type="Pfam" id="PF13280">
    <property type="entry name" value="WYL"/>
    <property type="match status" value="1"/>
</dbReference>
<feature type="domain" description="WYL" evidence="2">
    <location>
        <begin position="161"/>
        <end position="225"/>
    </location>
</feature>
<dbReference type="PROSITE" id="PS52050">
    <property type="entry name" value="WYL"/>
    <property type="match status" value="1"/>
</dbReference>
<sequence>MTTCYRQPPASMLSATILDSEAMRRAERLFQIIQILRRSRAPVTADAIAAELETSKRSVYRDIAALVGQRAPIRGEAGVGYVLDAGFDMPPLMLTPDEIEAAVLGAQWVAGRGDPVLAKAARDLISKIAAAVPDRLRPYVLEPAAAAAPAWKPQTDKIDVAQVRAWIHAGRKIRLNYSDEAGAISDRVIWPVTVGYRETIRMIIAWCELRGAFRTFRTDRVVGAEFMDERHGKRPAVLRAEWLRFRDAEIAAWEARERAEC</sequence>
<dbReference type="PANTHER" id="PTHR34580:SF3">
    <property type="entry name" value="PROTEIN PAFB"/>
    <property type="match status" value="1"/>
</dbReference>
<dbReference type="DNASU" id="943611"/>
<dbReference type="SUPFAM" id="SSF46785">
    <property type="entry name" value="Winged helix' DNA-binding domain"/>
    <property type="match status" value="1"/>
</dbReference>
<dbReference type="InterPro" id="IPR036390">
    <property type="entry name" value="WH_DNA-bd_sf"/>
</dbReference>
<dbReference type="PIR" id="G87535">
    <property type="entry name" value="G87535"/>
</dbReference>
<dbReference type="PANTHER" id="PTHR34580">
    <property type="match status" value="1"/>
</dbReference>
<evidence type="ECO:0000259" key="2">
    <source>
        <dbReference type="Pfam" id="PF13280"/>
    </source>
</evidence>
<evidence type="ECO:0000313" key="3">
    <source>
        <dbReference type="EMBL" id="AAK24283.1"/>
    </source>
</evidence>
<dbReference type="InterPro" id="IPR036388">
    <property type="entry name" value="WH-like_DNA-bd_sf"/>
</dbReference>
<dbReference type="EnsemblBacteria" id="AAK24283">
    <property type="protein sequence ID" value="AAK24283"/>
    <property type="gene ID" value="CC_2312"/>
</dbReference>
<dbReference type="Proteomes" id="UP000001816">
    <property type="component" value="Chromosome"/>
</dbReference>
<reference evidence="3 4" key="1">
    <citation type="journal article" date="2001" name="Proc. Natl. Acad. Sci. U.S.A.">
        <title>Complete genome sequence of Caulobacter crescentus.</title>
        <authorList>
            <person name="Nierman W.C."/>
            <person name="Feldblyum T.V."/>
            <person name="Laub M.T."/>
            <person name="Paulsen I.T."/>
            <person name="Nelson K.E."/>
            <person name="Eisen J.A."/>
            <person name="Heidelberg J.F."/>
            <person name="Alley M.R."/>
            <person name="Ohta N."/>
            <person name="Maddock J.R."/>
            <person name="Potocka I."/>
            <person name="Nelson W.C."/>
            <person name="Newton A."/>
            <person name="Stephens C."/>
            <person name="Phadke N.D."/>
            <person name="Ely B."/>
            <person name="DeBoy R.T."/>
            <person name="Dodson R.J."/>
            <person name="Durkin A.S."/>
            <person name="Gwinn M.L."/>
            <person name="Haft D.H."/>
            <person name="Kolonay J.F."/>
            <person name="Smit J."/>
            <person name="Craven M.B."/>
            <person name="Khouri H."/>
            <person name="Shetty J."/>
            <person name="Berry K."/>
            <person name="Utterback T."/>
            <person name="Tran K."/>
            <person name="Wolf A."/>
            <person name="Vamathevan J."/>
            <person name="Ermolaeva M."/>
            <person name="White O."/>
            <person name="Salzberg S.L."/>
            <person name="Venter J.C."/>
            <person name="Shapiro L."/>
            <person name="Fraser C.M."/>
        </authorList>
    </citation>
    <scope>NUCLEOTIDE SEQUENCE [LARGE SCALE GENOMIC DNA]</scope>
    <source>
        <strain evidence="4">ATCC 19089 / CB15</strain>
    </source>
</reference>
<dbReference type="Pfam" id="PF08279">
    <property type="entry name" value="HTH_11"/>
    <property type="match status" value="1"/>
</dbReference>
<protein>
    <submittedName>
        <fullName evidence="3">Regulatory protein, putative</fullName>
    </submittedName>
</protein>
<evidence type="ECO:0000259" key="1">
    <source>
        <dbReference type="Pfam" id="PF08279"/>
    </source>
</evidence>
<dbReference type="PATRIC" id="fig|190650.5.peg.2332"/>
<proteinExistence type="predicted"/>
<keyword evidence="4" id="KW-1185">Reference proteome</keyword>
<evidence type="ECO:0000313" key="4">
    <source>
        <dbReference type="Proteomes" id="UP000001816"/>
    </source>
</evidence>
<feature type="domain" description="Helix-turn-helix type 11" evidence="1">
    <location>
        <begin position="28"/>
        <end position="81"/>
    </location>
</feature>
<dbReference type="InterPro" id="IPR051534">
    <property type="entry name" value="CBASS_pafABC_assoc_protein"/>
</dbReference>
<dbReference type="InterPro" id="IPR026881">
    <property type="entry name" value="WYL_dom"/>
</dbReference>
<dbReference type="KEGG" id="ccr:CC_2312"/>
<gene>
    <name evidence="3" type="ordered locus">CC_2312</name>
</gene>